<dbReference type="Gene3D" id="1.20.1250.20">
    <property type="entry name" value="MFS general substrate transporter like domains"/>
    <property type="match status" value="1"/>
</dbReference>
<name>A0A6L3V4M4_9BACI</name>
<feature type="domain" description="Major facilitator superfamily (MFS) profile" evidence="7">
    <location>
        <begin position="10"/>
        <end position="388"/>
    </location>
</feature>
<comment type="caution">
    <text evidence="8">The sequence shown here is derived from an EMBL/GenBank/DDBJ whole genome shotgun (WGS) entry which is preliminary data.</text>
</comment>
<accession>A0A6L3V4M4</accession>
<feature type="transmembrane region" description="Helical" evidence="6">
    <location>
        <begin position="212"/>
        <end position="236"/>
    </location>
</feature>
<feature type="transmembrane region" description="Helical" evidence="6">
    <location>
        <begin position="242"/>
        <end position="264"/>
    </location>
</feature>
<dbReference type="Proteomes" id="UP000481030">
    <property type="component" value="Unassembled WGS sequence"/>
</dbReference>
<keyword evidence="9" id="KW-1185">Reference proteome</keyword>
<keyword evidence="5 6" id="KW-0472">Membrane</keyword>
<reference evidence="8 9" key="1">
    <citation type="journal article" date="2016" name="Antonie Van Leeuwenhoek">
        <title>Bacillus depressus sp. nov., isolated from soil of a sunflower field.</title>
        <authorList>
            <person name="Wei X."/>
            <person name="Xin D."/>
            <person name="Xin Y."/>
            <person name="Zhang H."/>
            <person name="Wang T."/>
            <person name="Zhang J."/>
        </authorList>
    </citation>
    <scope>NUCLEOTIDE SEQUENCE [LARGE SCALE GENOMIC DNA]</scope>
    <source>
        <strain evidence="8 9">BZ1</strain>
    </source>
</reference>
<evidence type="ECO:0000256" key="3">
    <source>
        <dbReference type="ARBA" id="ARBA00022692"/>
    </source>
</evidence>
<evidence type="ECO:0000256" key="4">
    <source>
        <dbReference type="ARBA" id="ARBA00022989"/>
    </source>
</evidence>
<dbReference type="CDD" id="cd17489">
    <property type="entry name" value="MFS_YfcJ_like"/>
    <property type="match status" value="1"/>
</dbReference>
<comment type="subcellular location">
    <subcellularLocation>
        <location evidence="1">Cell membrane</location>
        <topology evidence="1">Multi-pass membrane protein</topology>
    </subcellularLocation>
</comment>
<dbReference type="InterPro" id="IPR052714">
    <property type="entry name" value="MFS_Exporter"/>
</dbReference>
<sequence length="403" mass="43934">MKKQPLWTKGFLSISITSFFMFIGFYILLTTLPIYVLDDLKGDGTQVGLITSVFLIAAVLIRPLSGKWLDEIGRKKILFIALVLFFVSTIFYFWANTIPTLLILRFVHGIGFGMVTTAAGAIAADIVPNERKGEGLGYYSMFMNLAMVLGPFAGLTIIQYWSFNLLFILCSVLSFLALLLSFAVQLPKGNSSKLTTAQRPKLSMASLFEKKAIPVSIVAGILAVSYSGILAFISVYAKELGLIEAASFFFVVYAAAMLISRPFTGRWFDLYGENKIVYPAIILFAIGMFLLSQATTTFGFLLAGAIIGLGYGSLVPCLQTIAIKNSDPSRRGLATSTFFTFFDTGIGIGSYVLGIVAVYTSFSTVYFILVGVIFLALIGYYLLHGKKTALLQTVQASSKTSEV</sequence>
<dbReference type="GO" id="GO:0005886">
    <property type="term" value="C:plasma membrane"/>
    <property type="evidence" value="ECO:0007669"/>
    <property type="project" value="UniProtKB-SubCell"/>
</dbReference>
<feature type="transmembrane region" description="Helical" evidence="6">
    <location>
        <begin position="276"/>
        <end position="294"/>
    </location>
</feature>
<evidence type="ECO:0000256" key="1">
    <source>
        <dbReference type="ARBA" id="ARBA00004651"/>
    </source>
</evidence>
<feature type="transmembrane region" description="Helical" evidence="6">
    <location>
        <begin position="12"/>
        <end position="35"/>
    </location>
</feature>
<evidence type="ECO:0000259" key="7">
    <source>
        <dbReference type="PROSITE" id="PS50850"/>
    </source>
</evidence>
<feature type="transmembrane region" description="Helical" evidence="6">
    <location>
        <begin position="47"/>
        <end position="65"/>
    </location>
</feature>
<evidence type="ECO:0000256" key="2">
    <source>
        <dbReference type="ARBA" id="ARBA00022448"/>
    </source>
</evidence>
<feature type="transmembrane region" description="Helical" evidence="6">
    <location>
        <begin position="101"/>
        <end position="124"/>
    </location>
</feature>
<protein>
    <submittedName>
        <fullName evidence="8">MFS transporter</fullName>
    </submittedName>
</protein>
<gene>
    <name evidence="8" type="ORF">F7731_11245</name>
</gene>
<dbReference type="PANTHER" id="PTHR23531:SF2">
    <property type="entry name" value="PERMEASE"/>
    <property type="match status" value="1"/>
</dbReference>
<proteinExistence type="predicted"/>
<feature type="transmembrane region" description="Helical" evidence="6">
    <location>
        <begin position="164"/>
        <end position="184"/>
    </location>
</feature>
<dbReference type="InterPro" id="IPR020846">
    <property type="entry name" value="MFS_dom"/>
</dbReference>
<dbReference type="RefSeq" id="WP_151534883.1">
    <property type="nucleotide sequence ID" value="NZ_WBOS01000004.1"/>
</dbReference>
<dbReference type="SUPFAM" id="SSF103473">
    <property type="entry name" value="MFS general substrate transporter"/>
    <property type="match status" value="1"/>
</dbReference>
<dbReference type="GO" id="GO:0022857">
    <property type="term" value="F:transmembrane transporter activity"/>
    <property type="evidence" value="ECO:0007669"/>
    <property type="project" value="InterPro"/>
</dbReference>
<keyword evidence="3 6" id="KW-0812">Transmembrane</keyword>
<organism evidence="8 9">
    <name type="scientific">Cytobacillus depressus</name>
    <dbReference type="NCBI Taxonomy" id="1602942"/>
    <lineage>
        <taxon>Bacteria</taxon>
        <taxon>Bacillati</taxon>
        <taxon>Bacillota</taxon>
        <taxon>Bacilli</taxon>
        <taxon>Bacillales</taxon>
        <taxon>Bacillaceae</taxon>
        <taxon>Cytobacillus</taxon>
    </lineage>
</organism>
<dbReference type="InterPro" id="IPR011701">
    <property type="entry name" value="MFS"/>
</dbReference>
<feature type="transmembrane region" description="Helical" evidence="6">
    <location>
        <begin position="300"/>
        <end position="321"/>
    </location>
</feature>
<evidence type="ECO:0000256" key="5">
    <source>
        <dbReference type="ARBA" id="ARBA00023136"/>
    </source>
</evidence>
<dbReference type="OrthoDB" id="9814001at2"/>
<dbReference type="Pfam" id="PF07690">
    <property type="entry name" value="MFS_1"/>
    <property type="match status" value="1"/>
</dbReference>
<dbReference type="InterPro" id="IPR036259">
    <property type="entry name" value="MFS_trans_sf"/>
</dbReference>
<dbReference type="PROSITE" id="PS50850">
    <property type="entry name" value="MFS"/>
    <property type="match status" value="1"/>
</dbReference>
<dbReference type="PANTHER" id="PTHR23531">
    <property type="entry name" value="QUINOLENE RESISTANCE PROTEIN NORA"/>
    <property type="match status" value="1"/>
</dbReference>
<evidence type="ECO:0000313" key="9">
    <source>
        <dbReference type="Proteomes" id="UP000481030"/>
    </source>
</evidence>
<dbReference type="EMBL" id="WBOS01000004">
    <property type="protein sequence ID" value="KAB2336081.1"/>
    <property type="molecule type" value="Genomic_DNA"/>
</dbReference>
<feature type="transmembrane region" description="Helical" evidence="6">
    <location>
        <begin position="365"/>
        <end position="383"/>
    </location>
</feature>
<feature type="transmembrane region" description="Helical" evidence="6">
    <location>
        <begin position="136"/>
        <end position="158"/>
    </location>
</feature>
<keyword evidence="4 6" id="KW-1133">Transmembrane helix</keyword>
<evidence type="ECO:0000313" key="8">
    <source>
        <dbReference type="EMBL" id="KAB2336081.1"/>
    </source>
</evidence>
<dbReference type="PROSITE" id="PS00216">
    <property type="entry name" value="SUGAR_TRANSPORT_1"/>
    <property type="match status" value="1"/>
</dbReference>
<keyword evidence="2" id="KW-0813">Transport</keyword>
<dbReference type="AlphaFoldDB" id="A0A6L3V4M4"/>
<feature type="transmembrane region" description="Helical" evidence="6">
    <location>
        <begin position="333"/>
        <end position="359"/>
    </location>
</feature>
<dbReference type="InterPro" id="IPR005829">
    <property type="entry name" value="Sugar_transporter_CS"/>
</dbReference>
<feature type="transmembrane region" description="Helical" evidence="6">
    <location>
        <begin position="77"/>
        <end position="95"/>
    </location>
</feature>
<evidence type="ECO:0000256" key="6">
    <source>
        <dbReference type="SAM" id="Phobius"/>
    </source>
</evidence>